<dbReference type="InterPro" id="IPR018203">
    <property type="entry name" value="GDP_dissociation_inhibitor"/>
</dbReference>
<dbReference type="InParanoid" id="A0A507B0D3"/>
<dbReference type="GO" id="GO:0005634">
    <property type="term" value="C:nucleus"/>
    <property type="evidence" value="ECO:0007669"/>
    <property type="project" value="TreeGrafter"/>
</dbReference>
<dbReference type="RefSeq" id="XP_030992450.1">
    <property type="nucleotide sequence ID" value="XM_031143148.1"/>
</dbReference>
<dbReference type="GO" id="GO:0005829">
    <property type="term" value="C:cytosol"/>
    <property type="evidence" value="ECO:0007669"/>
    <property type="project" value="TreeGrafter"/>
</dbReference>
<dbReference type="PANTHER" id="PTHR11787">
    <property type="entry name" value="RAB GDP-DISSOCIATION INHIBITOR"/>
    <property type="match status" value="1"/>
</dbReference>
<dbReference type="OrthoDB" id="1923006at2759"/>
<dbReference type="Gene3D" id="3.30.519.10">
    <property type="entry name" value="Guanine Nucleotide Dissociation Inhibitor, domain 2"/>
    <property type="match status" value="1"/>
</dbReference>
<dbReference type="PRINTS" id="PR00891">
    <property type="entry name" value="RABGDIREP"/>
</dbReference>
<dbReference type="Proteomes" id="UP000319257">
    <property type="component" value="Unassembled WGS sequence"/>
</dbReference>
<dbReference type="EMBL" id="SKBQ01000054">
    <property type="protein sequence ID" value="TPX10739.1"/>
    <property type="molecule type" value="Genomic_DNA"/>
</dbReference>
<dbReference type="GO" id="GO:0016192">
    <property type="term" value="P:vesicle-mediated transport"/>
    <property type="evidence" value="ECO:0007669"/>
    <property type="project" value="TreeGrafter"/>
</dbReference>
<proteinExistence type="inferred from homology"/>
<accession>A0A507B0D3</accession>
<dbReference type="Gene3D" id="1.10.405.10">
    <property type="entry name" value="Guanine Nucleotide Dissociation Inhibitor, domain 1"/>
    <property type="match status" value="1"/>
</dbReference>
<dbReference type="InterPro" id="IPR017230">
    <property type="entry name" value="Mrs6"/>
</dbReference>
<evidence type="ECO:0000256" key="2">
    <source>
        <dbReference type="PIRNR" id="PIRNR037514"/>
    </source>
</evidence>
<dbReference type="GO" id="GO:0007264">
    <property type="term" value="P:small GTPase-mediated signal transduction"/>
    <property type="evidence" value="ECO:0007669"/>
    <property type="project" value="UniProtKB-UniRule"/>
</dbReference>
<dbReference type="Pfam" id="PF00996">
    <property type="entry name" value="GDI"/>
    <property type="match status" value="1"/>
</dbReference>
<evidence type="ECO:0000313" key="4">
    <source>
        <dbReference type="Proteomes" id="UP000319257"/>
    </source>
</evidence>
<dbReference type="GO" id="GO:0005092">
    <property type="term" value="F:GDP-dissociation inhibitor activity"/>
    <property type="evidence" value="ECO:0007669"/>
    <property type="project" value="UniProtKB-UniRule"/>
</dbReference>
<dbReference type="GO" id="GO:0005968">
    <property type="term" value="C:Rab-protein geranylgeranyltransferase complex"/>
    <property type="evidence" value="ECO:0007669"/>
    <property type="project" value="TreeGrafter"/>
</dbReference>
<reference evidence="3 4" key="1">
    <citation type="submission" date="2019-06" db="EMBL/GenBank/DDBJ databases">
        <title>Draft genome sequence of the filamentous fungus Phialemoniopsis curvata isolated from diesel fuel.</title>
        <authorList>
            <person name="Varaljay V.A."/>
            <person name="Lyon W.J."/>
            <person name="Crouch A.L."/>
            <person name="Drake C.E."/>
            <person name="Hollomon J.M."/>
            <person name="Nadeau L.J."/>
            <person name="Nunn H.S."/>
            <person name="Stevenson B.S."/>
            <person name="Bojanowski C.L."/>
            <person name="Crookes-Goodson W.J."/>
        </authorList>
    </citation>
    <scope>NUCLEOTIDE SEQUENCE [LARGE SCALE GENOMIC DNA]</scope>
    <source>
        <strain evidence="3 4">D216</strain>
    </source>
</reference>
<keyword evidence="4" id="KW-1185">Reference proteome</keyword>
<dbReference type="PIRSF" id="PIRSF037514">
    <property type="entry name" value="Rab_ger_ger_transf_A_fun"/>
    <property type="match status" value="1"/>
</dbReference>
<evidence type="ECO:0000256" key="1">
    <source>
        <dbReference type="ARBA" id="ARBA00005593"/>
    </source>
</evidence>
<dbReference type="PANTHER" id="PTHR11787:SF4">
    <property type="entry name" value="CHM, RAB ESCORT PROTEIN 1"/>
    <property type="match status" value="1"/>
</dbReference>
<sequence length="497" mass="53739">MESLSDTTWDVVICGTGLPQSLLALALSRSDKKILHVDPNEYYGSSDAAFSLQEAEEWAASRGRAGDSVFSAASVTKADGQDALRSRAYSLSLTPHLIHTRSKLLSQLVSSRAFRQVEFLAVGSFFIYKPASGSDAKPSLARIPSTREAVFMSTTIPARAKRALMKFLKFVLEYDSEPQTETWKPHADTPLVDFLESQFKLDDELRTYVLTLTLSLDGRASTRDGLAMIQRHLTSMGMFGPGFAAVYPKWGGDGEIAQVACRAGAVGGAVYMLGTGIQQLKPSDGDEELEIELTNDVTIKSRLLVRSSEAPADPIQRVSRLTAVIDAHIPSLFEVVTEGAPTPAVAVIAFPAASVRSGDGVASELPVYVAVHSSDTGECPAGQSVLYLTTPCSTTSKSVLEQCLKSFLSAVDAQTAPTVVYQLYYEQSGGPANSSLNGRVFELPNSSLDLSFNDAILEPVHQAWKQVMGGEVSEEVDEEYMKFKDREGMGDDDNDYD</sequence>
<protein>
    <recommendedName>
        <fullName evidence="2">Rab proteins geranylgeranyltransferase</fullName>
    </recommendedName>
</protein>
<organism evidence="3 4">
    <name type="scientific">Thyridium curvatum</name>
    <dbReference type="NCBI Taxonomy" id="1093900"/>
    <lineage>
        <taxon>Eukaryota</taxon>
        <taxon>Fungi</taxon>
        <taxon>Dikarya</taxon>
        <taxon>Ascomycota</taxon>
        <taxon>Pezizomycotina</taxon>
        <taxon>Sordariomycetes</taxon>
        <taxon>Sordariomycetidae</taxon>
        <taxon>Thyridiales</taxon>
        <taxon>Thyridiaceae</taxon>
        <taxon>Thyridium</taxon>
    </lineage>
</organism>
<dbReference type="STRING" id="1093900.A0A507B0D3"/>
<dbReference type="InterPro" id="IPR036188">
    <property type="entry name" value="FAD/NAD-bd_sf"/>
</dbReference>
<dbReference type="GeneID" id="41975755"/>
<dbReference type="FunCoup" id="A0A507B0D3">
    <property type="interactions" value="181"/>
</dbReference>
<dbReference type="SUPFAM" id="SSF51905">
    <property type="entry name" value="FAD/NAD(P)-binding domain"/>
    <property type="match status" value="1"/>
</dbReference>
<evidence type="ECO:0000313" key="3">
    <source>
        <dbReference type="EMBL" id="TPX10739.1"/>
    </source>
</evidence>
<gene>
    <name evidence="3" type="ORF">E0L32_008308</name>
</gene>
<dbReference type="Gene3D" id="3.50.50.60">
    <property type="entry name" value="FAD/NAD(P)-binding domain"/>
    <property type="match status" value="1"/>
</dbReference>
<comment type="similarity">
    <text evidence="1 2">Belongs to the Rab GDI family.</text>
</comment>
<dbReference type="AlphaFoldDB" id="A0A507B0D3"/>
<name>A0A507B0D3_9PEZI</name>
<comment type="caution">
    <text evidence="3">The sequence shown here is derived from an EMBL/GenBank/DDBJ whole genome shotgun (WGS) entry which is preliminary data.</text>
</comment>